<dbReference type="EMBL" id="JAMSCK010000001">
    <property type="protein sequence ID" value="MCM8568493.1"/>
    <property type="molecule type" value="Genomic_DNA"/>
</dbReference>
<dbReference type="Proteomes" id="UP001155077">
    <property type="component" value="Unassembled WGS sequence"/>
</dbReference>
<evidence type="ECO:0000313" key="2">
    <source>
        <dbReference type="EMBL" id="MCM8568493.1"/>
    </source>
</evidence>
<sequence>MKRAILLLSLISLFACKNEKKEQVNSDENKEQEIEQNKKEKDSVYLFTSFREPADEGLYLAYSRDGYHWENLGGPYLAPGVGESGIMRDPSVEEGPDGTYHMVWTTDWRGGNGFGYASTKDFINWSEQRFIPAMAHEPDVVNVWAPELFYDKDRDRFIILWASTIPYRYEKGQEEEKNNHRMYFTTTKDFQEFTPTKLLMNSGFSMIDCVIVRRGKDDYVLVMKDNTRPNRNLLVGFAADPLGPYYDFSQPFTGFLTEGPTVIQQDGKYIIYYDNYGKKTFSAVETDDFVDFKNIDEKIELPEGHKHGTITKIPKQILDGLLAKSEDLKH</sequence>
<protein>
    <submittedName>
        <fullName evidence="2">Glycoside hydrolase family 43 protein</fullName>
    </submittedName>
</protein>
<name>A0ABT0YYE4_9FLAO</name>
<dbReference type="PANTHER" id="PTHR43301">
    <property type="entry name" value="ARABINAN ENDO-1,5-ALPHA-L-ARABINOSIDASE"/>
    <property type="match status" value="1"/>
</dbReference>
<reference evidence="2" key="1">
    <citation type="submission" date="2022-06" db="EMBL/GenBank/DDBJ databases">
        <title>Gramella sediminis sp. nov., isolated from deep-sea sediment of the Indian Ocean.</title>
        <authorList>
            <person name="Yang L."/>
        </authorList>
    </citation>
    <scope>NUCLEOTIDE SEQUENCE</scope>
    <source>
        <strain evidence="2">HMD3159</strain>
    </source>
</reference>
<feature type="domain" description="Arabinosidase BT-3657-like N-terminal" evidence="1">
    <location>
        <begin position="41"/>
        <end position="130"/>
    </location>
</feature>
<keyword evidence="3" id="KW-1185">Reference proteome</keyword>
<dbReference type="RefSeq" id="WP_252110887.1">
    <property type="nucleotide sequence ID" value="NZ_JAMSCK010000001.1"/>
</dbReference>
<gene>
    <name evidence="2" type="ORF">NE848_03835</name>
</gene>
<accession>A0ABT0YYE4</accession>
<dbReference type="PROSITE" id="PS51257">
    <property type="entry name" value="PROKAR_LIPOPROTEIN"/>
    <property type="match status" value="1"/>
</dbReference>
<dbReference type="PANTHER" id="PTHR43301:SF3">
    <property type="entry name" value="ARABINAN ENDO-1,5-ALPHA-L-ARABINOSIDASE A-RELATED"/>
    <property type="match status" value="1"/>
</dbReference>
<comment type="caution">
    <text evidence="2">The sequence shown here is derived from an EMBL/GenBank/DDBJ whole genome shotgun (WGS) entry which is preliminary data.</text>
</comment>
<evidence type="ECO:0000259" key="1">
    <source>
        <dbReference type="Pfam" id="PF22847"/>
    </source>
</evidence>
<dbReference type="Pfam" id="PF22847">
    <property type="entry name" value="BT_3657-like_N"/>
    <property type="match status" value="1"/>
</dbReference>
<dbReference type="InterPro" id="IPR050727">
    <property type="entry name" value="GH43_arabinanases"/>
</dbReference>
<dbReference type="GO" id="GO:0016787">
    <property type="term" value="F:hydrolase activity"/>
    <property type="evidence" value="ECO:0007669"/>
    <property type="project" value="UniProtKB-KW"/>
</dbReference>
<keyword evidence="2" id="KW-0378">Hydrolase</keyword>
<organism evidence="2 3">
    <name type="scientific">Gramella jeungdoensis</name>
    <dbReference type="NCBI Taxonomy" id="708091"/>
    <lineage>
        <taxon>Bacteria</taxon>
        <taxon>Pseudomonadati</taxon>
        <taxon>Bacteroidota</taxon>
        <taxon>Flavobacteriia</taxon>
        <taxon>Flavobacteriales</taxon>
        <taxon>Flavobacteriaceae</taxon>
        <taxon>Christiangramia</taxon>
    </lineage>
</organism>
<dbReference type="SUPFAM" id="SSF75005">
    <property type="entry name" value="Arabinanase/levansucrase/invertase"/>
    <property type="match status" value="1"/>
</dbReference>
<dbReference type="Gene3D" id="2.115.10.20">
    <property type="entry name" value="Glycosyl hydrolase domain, family 43"/>
    <property type="match status" value="1"/>
</dbReference>
<evidence type="ECO:0000313" key="3">
    <source>
        <dbReference type="Proteomes" id="UP001155077"/>
    </source>
</evidence>
<proteinExistence type="predicted"/>
<dbReference type="InterPro" id="IPR023296">
    <property type="entry name" value="Glyco_hydro_beta-prop_sf"/>
</dbReference>
<dbReference type="CDD" id="cd08983">
    <property type="entry name" value="GH43_Bt3655-like"/>
    <property type="match status" value="1"/>
</dbReference>
<dbReference type="InterPro" id="IPR055133">
    <property type="entry name" value="BT_3657-like_N"/>
</dbReference>